<dbReference type="Proteomes" id="UP000284189">
    <property type="component" value="Unassembled WGS sequence"/>
</dbReference>
<reference evidence="2 4" key="1">
    <citation type="submission" date="2018-08" db="EMBL/GenBank/DDBJ databases">
        <title>Proposal of Muricauda 72 sp.nov. and Muricauda NH166 sp.nov., isolated from seawater.</title>
        <authorList>
            <person name="Cheng H."/>
            <person name="Wu Y.-H."/>
            <person name="Guo L.-L."/>
            <person name="Xu X.-W."/>
        </authorList>
    </citation>
    <scope>NUCLEOTIDE SEQUENCE [LARGE SCALE GENOMIC DNA]</scope>
    <source>
        <strain evidence="2 4">NH166</strain>
    </source>
</reference>
<keyword evidence="1" id="KW-0472">Membrane</keyword>
<name>A0A418N5S2_9FLAO</name>
<evidence type="ECO:0000313" key="5">
    <source>
        <dbReference type="Proteomes" id="UP000321528"/>
    </source>
</evidence>
<evidence type="ECO:0000256" key="1">
    <source>
        <dbReference type="SAM" id="Phobius"/>
    </source>
</evidence>
<dbReference type="InterPro" id="IPR045749">
    <property type="entry name" value="DUF6090"/>
</dbReference>
<dbReference type="EMBL" id="VNWL01000028">
    <property type="protein sequence ID" value="TXK00986.1"/>
    <property type="molecule type" value="Genomic_DNA"/>
</dbReference>
<accession>A0A418N5S2</accession>
<dbReference type="Proteomes" id="UP000321528">
    <property type="component" value="Unassembled WGS sequence"/>
</dbReference>
<dbReference type="Pfam" id="PF19578">
    <property type="entry name" value="DUF6090"/>
    <property type="match status" value="1"/>
</dbReference>
<proteinExistence type="predicted"/>
<dbReference type="AlphaFoldDB" id="A0A418N5S2"/>
<protein>
    <submittedName>
        <fullName evidence="2">Uncharacterized protein</fullName>
    </submittedName>
</protein>
<gene>
    <name evidence="2" type="ORF">D2U88_13005</name>
    <name evidence="3" type="ORF">FQ019_12880</name>
</gene>
<feature type="transmembrane region" description="Helical" evidence="1">
    <location>
        <begin position="21"/>
        <end position="42"/>
    </location>
</feature>
<evidence type="ECO:0000313" key="3">
    <source>
        <dbReference type="EMBL" id="TXK00986.1"/>
    </source>
</evidence>
<keyword evidence="1" id="KW-0812">Transmembrane</keyword>
<organism evidence="2 4">
    <name type="scientific">Flagellimonas aequoris</name>
    <dbReference type="NCBI Taxonomy" id="2306997"/>
    <lineage>
        <taxon>Bacteria</taxon>
        <taxon>Pseudomonadati</taxon>
        <taxon>Bacteroidota</taxon>
        <taxon>Flavobacteriia</taxon>
        <taxon>Flavobacteriales</taxon>
        <taxon>Flavobacteriaceae</taxon>
        <taxon>Flagellimonas</taxon>
    </lineage>
</organism>
<sequence length="258" mass="30185">MIKFFKKIRQDLLSEGKIGKYLKYAIGEIILVVIGILIALSINNWNENQKTAIRETQIYLELKNDLLQTRNDVEETISNHKEILKVNQQLIFDIYNKKPYSDTIYNLFTDSSSDFRIIPKTSAFENLKNFGLNTLSNDSLRIAISNLFQLDLKRLENELDMRNSNFDFEQSLYPYQNKYLFVDTTDPIKLGFKHSDSITAYQLKIKDYDKFLTDNDLLKTLQLILYTRSLKINIEAETVDKIDGVIERIEKELKSKGQ</sequence>
<evidence type="ECO:0000313" key="2">
    <source>
        <dbReference type="EMBL" id="RIV69318.1"/>
    </source>
</evidence>
<dbReference type="EMBL" id="QXFJ01000029">
    <property type="protein sequence ID" value="RIV69318.1"/>
    <property type="molecule type" value="Genomic_DNA"/>
</dbReference>
<keyword evidence="5" id="KW-1185">Reference proteome</keyword>
<comment type="caution">
    <text evidence="2">The sequence shown here is derived from an EMBL/GenBank/DDBJ whole genome shotgun (WGS) entry which is preliminary data.</text>
</comment>
<reference evidence="3 5" key="2">
    <citation type="submission" date="2019-07" db="EMBL/GenBank/DDBJ databases">
        <title>Draft genome of two Muricauda strains isolated from deep sea.</title>
        <authorList>
            <person name="Sun C."/>
        </authorList>
    </citation>
    <scope>NUCLEOTIDE SEQUENCE [LARGE SCALE GENOMIC DNA]</scope>
    <source>
        <strain evidence="3 5">NH166</strain>
    </source>
</reference>
<dbReference type="OrthoDB" id="821805at2"/>
<evidence type="ECO:0000313" key="4">
    <source>
        <dbReference type="Proteomes" id="UP000284189"/>
    </source>
</evidence>
<keyword evidence="1" id="KW-1133">Transmembrane helix</keyword>
<dbReference type="RefSeq" id="WP_119641004.1">
    <property type="nucleotide sequence ID" value="NZ_QXFJ01000029.1"/>
</dbReference>